<dbReference type="OrthoDB" id="9786526at2"/>
<dbReference type="RefSeq" id="WP_134085159.1">
    <property type="nucleotide sequence ID" value="NZ_SOQX01000009.1"/>
</dbReference>
<proteinExistence type="inferred from homology"/>
<dbReference type="Pfam" id="PF03466">
    <property type="entry name" value="LysR_substrate"/>
    <property type="match status" value="1"/>
</dbReference>
<dbReference type="FunFam" id="1.10.10.10:FF:000001">
    <property type="entry name" value="LysR family transcriptional regulator"/>
    <property type="match status" value="1"/>
</dbReference>
<dbReference type="PANTHER" id="PTHR30126:SF21">
    <property type="entry name" value="TRANSCRIPTIONAL REGULATOR-RELATED"/>
    <property type="match status" value="1"/>
</dbReference>
<comment type="similarity">
    <text evidence="1">Belongs to the LysR transcriptional regulatory family.</text>
</comment>
<dbReference type="Gene3D" id="1.10.10.10">
    <property type="entry name" value="Winged helix-like DNA-binding domain superfamily/Winged helix DNA-binding domain"/>
    <property type="match status" value="1"/>
</dbReference>
<evidence type="ECO:0000259" key="5">
    <source>
        <dbReference type="PROSITE" id="PS50931"/>
    </source>
</evidence>
<keyword evidence="4" id="KW-0804">Transcription</keyword>
<evidence type="ECO:0000256" key="4">
    <source>
        <dbReference type="ARBA" id="ARBA00023163"/>
    </source>
</evidence>
<organism evidence="6 7">
    <name type="scientific">Thiohalophilus thiocyanatoxydans</name>
    <dbReference type="NCBI Taxonomy" id="381308"/>
    <lineage>
        <taxon>Bacteria</taxon>
        <taxon>Pseudomonadati</taxon>
        <taxon>Pseudomonadota</taxon>
        <taxon>Gammaproteobacteria</taxon>
        <taxon>Thiohalomonadales</taxon>
        <taxon>Thiohalophilaceae</taxon>
        <taxon>Thiohalophilus</taxon>
    </lineage>
</organism>
<feature type="domain" description="HTH lysR-type" evidence="5">
    <location>
        <begin position="1"/>
        <end position="58"/>
    </location>
</feature>
<dbReference type="PRINTS" id="PR00039">
    <property type="entry name" value="HTHLYSR"/>
</dbReference>
<dbReference type="InterPro" id="IPR036388">
    <property type="entry name" value="WH-like_DNA-bd_sf"/>
</dbReference>
<keyword evidence="7" id="KW-1185">Reference proteome</keyword>
<evidence type="ECO:0000256" key="3">
    <source>
        <dbReference type="ARBA" id="ARBA00023125"/>
    </source>
</evidence>
<dbReference type="SUPFAM" id="SSF53850">
    <property type="entry name" value="Periplasmic binding protein-like II"/>
    <property type="match status" value="1"/>
</dbReference>
<keyword evidence="3" id="KW-0238">DNA-binding</keyword>
<protein>
    <submittedName>
        <fullName evidence="6">LysR family transcriptional regulator</fullName>
    </submittedName>
</protein>
<dbReference type="GO" id="GO:0003700">
    <property type="term" value="F:DNA-binding transcription factor activity"/>
    <property type="evidence" value="ECO:0007669"/>
    <property type="project" value="InterPro"/>
</dbReference>
<dbReference type="InterPro" id="IPR000847">
    <property type="entry name" value="LysR_HTH_N"/>
</dbReference>
<evidence type="ECO:0000313" key="6">
    <source>
        <dbReference type="EMBL" id="TDX98136.1"/>
    </source>
</evidence>
<dbReference type="SUPFAM" id="SSF46785">
    <property type="entry name" value="Winged helix' DNA-binding domain"/>
    <property type="match status" value="1"/>
</dbReference>
<accession>A0A4R8IFR7</accession>
<dbReference type="EMBL" id="SOQX01000009">
    <property type="protein sequence ID" value="TDX98136.1"/>
    <property type="molecule type" value="Genomic_DNA"/>
</dbReference>
<evidence type="ECO:0000256" key="2">
    <source>
        <dbReference type="ARBA" id="ARBA00023015"/>
    </source>
</evidence>
<dbReference type="InterPro" id="IPR036390">
    <property type="entry name" value="WH_DNA-bd_sf"/>
</dbReference>
<dbReference type="AlphaFoldDB" id="A0A4R8IFR7"/>
<evidence type="ECO:0000256" key="1">
    <source>
        <dbReference type="ARBA" id="ARBA00009437"/>
    </source>
</evidence>
<reference evidence="6 7" key="1">
    <citation type="submission" date="2019-03" db="EMBL/GenBank/DDBJ databases">
        <title>Genomic Encyclopedia of Type Strains, Phase IV (KMG-IV): sequencing the most valuable type-strain genomes for metagenomic binning, comparative biology and taxonomic classification.</title>
        <authorList>
            <person name="Goeker M."/>
        </authorList>
    </citation>
    <scope>NUCLEOTIDE SEQUENCE [LARGE SCALE GENOMIC DNA]</scope>
    <source>
        <strain evidence="6 7">DSM 16326</strain>
    </source>
</reference>
<dbReference type="GO" id="GO:0000976">
    <property type="term" value="F:transcription cis-regulatory region binding"/>
    <property type="evidence" value="ECO:0007669"/>
    <property type="project" value="TreeGrafter"/>
</dbReference>
<dbReference type="Proteomes" id="UP000294914">
    <property type="component" value="Unassembled WGS sequence"/>
</dbReference>
<name>A0A4R8IFR7_9GAMM</name>
<keyword evidence="2" id="KW-0805">Transcription regulation</keyword>
<dbReference type="PROSITE" id="PS50931">
    <property type="entry name" value="HTH_LYSR"/>
    <property type="match status" value="1"/>
</dbReference>
<evidence type="ECO:0000313" key="7">
    <source>
        <dbReference type="Proteomes" id="UP000294914"/>
    </source>
</evidence>
<dbReference type="Pfam" id="PF00126">
    <property type="entry name" value="HTH_1"/>
    <property type="match status" value="1"/>
</dbReference>
<gene>
    <name evidence="6" type="ORF">EDC23_2618</name>
</gene>
<dbReference type="InterPro" id="IPR005119">
    <property type="entry name" value="LysR_subst-bd"/>
</dbReference>
<dbReference type="Gene3D" id="3.40.190.290">
    <property type="match status" value="1"/>
</dbReference>
<dbReference type="CDD" id="cd05466">
    <property type="entry name" value="PBP2_LTTR_substrate"/>
    <property type="match status" value="1"/>
</dbReference>
<comment type="caution">
    <text evidence="6">The sequence shown here is derived from an EMBL/GenBank/DDBJ whole genome shotgun (WGS) entry which is preliminary data.</text>
</comment>
<dbReference type="PANTHER" id="PTHR30126">
    <property type="entry name" value="HTH-TYPE TRANSCRIPTIONAL REGULATOR"/>
    <property type="match status" value="1"/>
</dbReference>
<sequence length="279" mass="31402">MDIHDFVTFLEVSRTRHFGQAAKNLHVTQSAVSARIRQLEQQLGTALFIRERNNIQLTPAGEKMLRYAEVITTAWNRARQEVGLSQSGQLPFGIGGIVSLWDILLQTWIQQLHREHDELALHGETHDSDVLIRRILNNTLDIAFVFDAPQNDTLTIRAVATLNLIMVASQASNADQALARDYILVDWGTAFLIRHAQQFPDQPTPRLHIGQGRIALAFLLNNGGSAYLAESMVQPYLDEGRLHRINDAPAIERTAYAVYNSQNAKSELIEQLLDEMPAY</sequence>